<organism evidence="1">
    <name type="scientific">Marseillevirus LCMAC103</name>
    <dbReference type="NCBI Taxonomy" id="2506604"/>
    <lineage>
        <taxon>Viruses</taxon>
        <taxon>Varidnaviria</taxon>
        <taxon>Bamfordvirae</taxon>
        <taxon>Nucleocytoviricota</taxon>
        <taxon>Megaviricetes</taxon>
        <taxon>Pimascovirales</taxon>
        <taxon>Pimascovirales incertae sedis</taxon>
        <taxon>Marseilleviridae</taxon>
    </lineage>
</organism>
<name>A0A481YUW0_9VIRU</name>
<sequence>MESQTKLVCQTVIGFDRRSFLQTIAPALLANGSPFVERIPESADGILRGADDGADIEHIFDWRSKPSGGFIAVKTKSMTGVELRTCPEFVAIVEAGAAPAFYVAKVAKSKILTDVGGASFIIVSNDEIELR</sequence>
<gene>
    <name evidence="1" type="ORF">LCMAC103_03220</name>
</gene>
<dbReference type="EMBL" id="MK500339">
    <property type="protein sequence ID" value="QBK86978.1"/>
    <property type="molecule type" value="Genomic_DNA"/>
</dbReference>
<evidence type="ECO:0000313" key="1">
    <source>
        <dbReference type="EMBL" id="QBK86978.1"/>
    </source>
</evidence>
<protein>
    <submittedName>
        <fullName evidence="1">Uncharacterized protein</fullName>
    </submittedName>
</protein>
<accession>A0A481YUW0</accession>
<reference evidence="1" key="1">
    <citation type="journal article" date="2019" name="MBio">
        <title>Virus Genomes from Deep Sea Sediments Expand the Ocean Megavirome and Support Independent Origins of Viral Gigantism.</title>
        <authorList>
            <person name="Backstrom D."/>
            <person name="Yutin N."/>
            <person name="Jorgensen S.L."/>
            <person name="Dharamshi J."/>
            <person name="Homa F."/>
            <person name="Zaremba-Niedwiedzka K."/>
            <person name="Spang A."/>
            <person name="Wolf Y.I."/>
            <person name="Koonin E.V."/>
            <person name="Ettema T.J."/>
        </authorList>
    </citation>
    <scope>NUCLEOTIDE SEQUENCE</scope>
</reference>
<proteinExistence type="predicted"/>